<dbReference type="InterPro" id="IPR039537">
    <property type="entry name" value="Retrotran_Ty1/copia-like"/>
</dbReference>
<feature type="region of interest" description="Disordered" evidence="4">
    <location>
        <begin position="753"/>
        <end position="796"/>
    </location>
</feature>
<dbReference type="CDD" id="cd09272">
    <property type="entry name" value="RNase_HI_RT_Ty1"/>
    <property type="match status" value="1"/>
</dbReference>
<dbReference type="Pfam" id="PF13976">
    <property type="entry name" value="gag_pre-integrs"/>
    <property type="match status" value="1"/>
</dbReference>
<dbReference type="PANTHER" id="PTHR42648:SF32">
    <property type="entry name" value="RIBONUCLEASE H-LIKE DOMAIN, GAG-PRE-INTEGRASE DOMAIN PROTEIN-RELATED"/>
    <property type="match status" value="1"/>
</dbReference>
<dbReference type="GO" id="GO:0006508">
    <property type="term" value="P:proteolysis"/>
    <property type="evidence" value="ECO:0007669"/>
    <property type="project" value="UniProtKB-KW"/>
</dbReference>
<feature type="region of interest" description="Disordered" evidence="4">
    <location>
        <begin position="908"/>
        <end position="944"/>
    </location>
</feature>
<dbReference type="GO" id="GO:0008233">
    <property type="term" value="F:peptidase activity"/>
    <property type="evidence" value="ECO:0007669"/>
    <property type="project" value="UniProtKB-KW"/>
</dbReference>
<dbReference type="GO" id="GO:0003676">
    <property type="term" value="F:nucleic acid binding"/>
    <property type="evidence" value="ECO:0007669"/>
    <property type="project" value="InterPro"/>
</dbReference>
<dbReference type="InterPro" id="IPR036397">
    <property type="entry name" value="RNaseH_sf"/>
</dbReference>
<feature type="region of interest" description="Disordered" evidence="4">
    <location>
        <begin position="2277"/>
        <end position="2314"/>
    </location>
</feature>
<dbReference type="GO" id="GO:0046872">
    <property type="term" value="F:metal ion binding"/>
    <property type="evidence" value="ECO:0007669"/>
    <property type="project" value="UniProtKB-KW"/>
</dbReference>
<dbReference type="InterPro" id="IPR054722">
    <property type="entry name" value="PolX-like_BBD"/>
</dbReference>
<accession>A0A6L2NE21</accession>
<feature type="compositionally biased region" description="Polar residues" evidence="4">
    <location>
        <begin position="784"/>
        <end position="796"/>
    </location>
</feature>
<feature type="compositionally biased region" description="Polar residues" evidence="4">
    <location>
        <begin position="1616"/>
        <end position="1636"/>
    </location>
</feature>
<evidence type="ECO:0000256" key="1">
    <source>
        <dbReference type="ARBA" id="ARBA00022670"/>
    </source>
</evidence>
<evidence type="ECO:0000256" key="2">
    <source>
        <dbReference type="ARBA" id="ARBA00022723"/>
    </source>
</evidence>
<feature type="compositionally biased region" description="Basic and acidic residues" evidence="4">
    <location>
        <begin position="2299"/>
        <end position="2314"/>
    </location>
</feature>
<dbReference type="Pfam" id="PF07727">
    <property type="entry name" value="RVT_2"/>
    <property type="match status" value="2"/>
</dbReference>
<sequence>MGLPSGYWWGEDNGLKWSCLVAAECIVLERDFKLFDDANVLLRTARQQNMYSIDLNNYVPHKDECMLWHRRLGYLNFKTMNRLVRHDLVRGLPSKCFENDHTCTACLKGKQHTTSCKSKLVNSVTKPLHTLHMNLFGPTSVSSISHKWYCLVVTDDFSRCDNGGEFRNKEMNDFCSQKGIKREFSNARTPQQNGVVEKRNRTLIKAARTMLADAKLPVTFWAEAVNTTCYVQNMVLVNKSQNKTPYELFNCRTPAIRFLKPFSCHVIILNTLDNLGKFEANEDECTKDAASQEVKKDVSSLRYIALPNYVHDALLESSSSKPQDGCSTDVPESNGNSNPTATSTNPPADQLETLTVETPILTVSSPVPTAYSTDSQEPSSDTRLISKRVANQVETPSMDNILTLTNRFEDILGVTINLVDSDGVEADVSNMEITITASPTPTLRIHKDHPKSQIIGLVDTQIQTRNKSKKNVWTLVDCPKGVRPIGTKWVLKNKKDERGIVIRNKARLVAQRHTQEEGIDYDEVFSPVARIKAIRLFLAYASFIGFTVYQIDVKSVFLYGTIDEEVLSMPCEALSKEISASILRLLSMPCEALSRKILSSILRFNKIMARLQFCDYHNMVAILETSEHNVDFHLIVDFIEASPLRIETTEEGTKILATVDGILRTITESSLRRDLKLKMRKEPCLIPKSTGFNEFSSNIATALVCLATNMVYNFSKIIFDGMVKNVNNKVSKFLMYPRRARIAQSSALLPVADEPASPLGDDSQGEACPTDSGFAADQDRENIAKTSTLPHESTSRVTSLAADEGSMQHKLDELTALCTSLQRQQSGMVSRYEAQELEINSLKARIKLLEDKDRGVAEHSGNDALIKGRRLDVEEEAAERVSDDTEEMATVLTSMDVATVLSSRVAEVPTGSGSIPTTGPHATGVPTGSDVVPTAESKTSKKKKVQEQIDAQVARELEEQLAREDLRMSEKIAIDAEIARIHAEKELQIIINGLDRSNEIVAKYLQEYHQFAIELPIERRIELISGLVRYQDNYAKTGWKAKHFKGMTLEEIKENFDPVWKQIHDFIPIGSKEEAERFKRKGIMFEQESAKKLKTTEEVPEEVKTPDEVPKEKIEEMMQGTEKLLEDYKAGRQLSQLPILRRLIEAFGQGGFEPVMSLSKGVSQHQKSRMELYMMNRQHGRMILESVENGSLLWTTIEENGVTRPKEYSELFATEAIQADCDVKATNIILQGLPPEGESLREFYLRFSLLNDMNIYNMKLEQFKVNTKFLNTLPPEWSKFVTDVKLVRDLHTTNVDQLYAYLGQHKFHANEVCLMHELFQKGDDLIDAINHMMSFLTPVVTYRYPPTNNQLRNSSNPRQQATINNERVIVQPIQRRQNSLAAGEGHMSKQCTKPKRKRDEAWFKDKIAEAQTAQYVITNNAACQADDLDAYDSDCDKINSSKIALMKNLSHYGSDNLAKLEPKLYDCSVIQKTNAIVIRDSEETLMLEEESPLKDTLKKLKGKVVVDEAVTLHPIDPELLKIDVAPLAPKLRNNRTVHYDYLKHTQEETATLRELVKNERLLNPLNTSLDYVCDKLMVVIPMKKTKKIRFIEPITSSGNTPIIIASSSNIVSNKPMLSSTGVNSPTSASGSHPSCNTKKDKIQQTQSKAKKNKLEAYPKNVRTSLQNKKSVVNTKDIASVPISKLNVKFDLQCVTCNGCLFSDNHDSYVLEFINSVNARVVQIVLWYLDSGCSKHMTGDRSQLTNFVNKFLGTVKFGNDHVVKIIGYGDYKIENVTISRVYFVEGLGHNLFSVRQFCDSNLEVGISHETSVARSPQQNDVVKRQVVATACYTQIRSIVRLRHGKIPYELLHNKLPDLSFLHVFGAICYPTNGSENLGKLQPRADIEIFIETQPPIIPHNVEEDNHDIQVAHMGNDPLFGMSNPEVAFDQSSLMISSHTIMHPDYQIPQHNSKWTKDHPLDNIIGQLAGPVSTRLQLHEQALFCYYDDFLTYVEPKTYKDALTQSCWIEAMQEELNEFERLEVWELIPRLDKVMVITLKWIYKVKLDELGGILKNKARLMARGYRQEEGIDFKESFAPVAILEAIRIFLAYAAHKNMVVYQMDVKTAFLNGNLREEVYVSQPDGFLDLDNPNHVYKLKKALYRLKQAPHVWTTDFSKSQRHLINQSKYALESLKKYDFESCDPMDTPMVEKSKLDEDKEGKAVDPSHYHGMIGTLLYLTDSSIALTTFADADHAGCQDTRRSTSGSLQFLGDRLISWSSKRQKSAAISGTKAEYITLVPTGGPLHQSSRQRKNSVSDQQAGHEKFYARDSETIDR</sequence>
<dbReference type="Gene3D" id="3.30.420.10">
    <property type="entry name" value="Ribonuclease H-like superfamily/Ribonuclease H"/>
    <property type="match status" value="1"/>
</dbReference>
<keyword evidence="3" id="KW-0378">Hydrolase</keyword>
<dbReference type="PANTHER" id="PTHR42648">
    <property type="entry name" value="TRANSPOSASE, PUTATIVE-RELATED"/>
    <property type="match status" value="1"/>
</dbReference>
<evidence type="ECO:0000256" key="3">
    <source>
        <dbReference type="ARBA" id="ARBA00022801"/>
    </source>
</evidence>
<feature type="compositionally biased region" description="Polar residues" evidence="4">
    <location>
        <begin position="365"/>
        <end position="383"/>
    </location>
</feature>
<dbReference type="GO" id="GO:0015074">
    <property type="term" value="P:DNA integration"/>
    <property type="evidence" value="ECO:0007669"/>
    <property type="project" value="InterPro"/>
</dbReference>
<dbReference type="Pfam" id="PF22936">
    <property type="entry name" value="Pol_BBD"/>
    <property type="match status" value="1"/>
</dbReference>
<feature type="region of interest" description="Disordered" evidence="4">
    <location>
        <begin position="317"/>
        <end position="349"/>
    </location>
</feature>
<protein>
    <submittedName>
        <fullName evidence="6">Retrovirus-related Pol polyprotein from transposon TNT 1-94</fullName>
    </submittedName>
</protein>
<organism evidence="6">
    <name type="scientific">Tanacetum cinerariifolium</name>
    <name type="common">Dalmatian daisy</name>
    <name type="synonym">Chrysanthemum cinerariifolium</name>
    <dbReference type="NCBI Taxonomy" id="118510"/>
    <lineage>
        <taxon>Eukaryota</taxon>
        <taxon>Viridiplantae</taxon>
        <taxon>Streptophyta</taxon>
        <taxon>Embryophyta</taxon>
        <taxon>Tracheophyta</taxon>
        <taxon>Spermatophyta</taxon>
        <taxon>Magnoliopsida</taxon>
        <taxon>eudicotyledons</taxon>
        <taxon>Gunneridae</taxon>
        <taxon>Pentapetalae</taxon>
        <taxon>asterids</taxon>
        <taxon>campanulids</taxon>
        <taxon>Asterales</taxon>
        <taxon>Asteraceae</taxon>
        <taxon>Asteroideae</taxon>
        <taxon>Anthemideae</taxon>
        <taxon>Anthemidinae</taxon>
        <taxon>Tanacetum</taxon>
    </lineage>
</organism>
<gene>
    <name evidence="6" type="ORF">Tci_056449</name>
</gene>
<feature type="region of interest" description="Disordered" evidence="4">
    <location>
        <begin position="1616"/>
        <end position="1655"/>
    </location>
</feature>
<feature type="region of interest" description="Disordered" evidence="4">
    <location>
        <begin position="365"/>
        <end position="384"/>
    </location>
</feature>
<dbReference type="PROSITE" id="PS50994">
    <property type="entry name" value="INTEGRASE"/>
    <property type="match status" value="1"/>
</dbReference>
<dbReference type="InterPro" id="IPR025724">
    <property type="entry name" value="GAG-pre-integrase_dom"/>
</dbReference>
<dbReference type="InterPro" id="IPR001584">
    <property type="entry name" value="Integrase_cat-core"/>
</dbReference>
<evidence type="ECO:0000259" key="5">
    <source>
        <dbReference type="PROSITE" id="PS50994"/>
    </source>
</evidence>
<name>A0A6L2NE21_TANCI</name>
<reference evidence="6" key="1">
    <citation type="journal article" date="2019" name="Sci. Rep.">
        <title>Draft genome of Tanacetum cinerariifolium, the natural source of mosquito coil.</title>
        <authorList>
            <person name="Yamashiro T."/>
            <person name="Shiraishi A."/>
            <person name="Satake H."/>
            <person name="Nakayama K."/>
        </authorList>
    </citation>
    <scope>NUCLEOTIDE SEQUENCE</scope>
</reference>
<dbReference type="InterPro" id="IPR013103">
    <property type="entry name" value="RVT_2"/>
</dbReference>
<keyword evidence="2" id="KW-0479">Metal-binding</keyword>
<proteinExistence type="predicted"/>
<dbReference type="SUPFAM" id="SSF53098">
    <property type="entry name" value="Ribonuclease H-like"/>
    <property type="match status" value="1"/>
</dbReference>
<dbReference type="InterPro" id="IPR012337">
    <property type="entry name" value="RNaseH-like_sf"/>
</dbReference>
<feature type="domain" description="Integrase catalytic" evidence="5">
    <location>
        <begin position="161"/>
        <end position="253"/>
    </location>
</feature>
<dbReference type="EMBL" id="BKCJ010008900">
    <property type="protein sequence ID" value="GEU84471.1"/>
    <property type="molecule type" value="Genomic_DNA"/>
</dbReference>
<evidence type="ECO:0000313" key="6">
    <source>
        <dbReference type="EMBL" id="GEU84471.1"/>
    </source>
</evidence>
<keyword evidence="1" id="KW-0645">Protease</keyword>
<evidence type="ECO:0000256" key="4">
    <source>
        <dbReference type="SAM" id="MobiDB-lite"/>
    </source>
</evidence>
<comment type="caution">
    <text evidence="6">The sequence shown here is derived from an EMBL/GenBank/DDBJ whole genome shotgun (WGS) entry which is preliminary data.</text>
</comment>